<comment type="similarity">
    <text evidence="2 6">Belongs to the plant cysteine rich small secretory peptide family. Epidermal patterning factor subfamily.</text>
</comment>
<keyword evidence="9" id="KW-1185">Reference proteome</keyword>
<dbReference type="Proteomes" id="UP000324897">
    <property type="component" value="Chromosome 6"/>
</dbReference>
<accession>A0A5J9WL22</accession>
<feature type="region of interest" description="Disordered" evidence="7">
    <location>
        <begin position="75"/>
        <end position="107"/>
    </location>
</feature>
<evidence type="ECO:0000256" key="5">
    <source>
        <dbReference type="ARBA" id="ARBA00023157"/>
    </source>
</evidence>
<evidence type="ECO:0000256" key="6">
    <source>
        <dbReference type="RuleBase" id="RU367102"/>
    </source>
</evidence>
<dbReference type="OrthoDB" id="614712at2759"/>
<evidence type="ECO:0000256" key="1">
    <source>
        <dbReference type="ARBA" id="ARBA00004613"/>
    </source>
</evidence>
<dbReference type="PANTHER" id="PTHR33109:SF93">
    <property type="entry name" value="EPIDERMAL PATTERNING FACTOR-LIKE PROTEIN"/>
    <property type="match status" value="1"/>
</dbReference>
<keyword evidence="6" id="KW-0217">Developmental protein</keyword>
<evidence type="ECO:0000256" key="2">
    <source>
        <dbReference type="ARBA" id="ARBA00008127"/>
    </source>
</evidence>
<dbReference type="Pfam" id="PF17181">
    <property type="entry name" value="EPF"/>
    <property type="match status" value="1"/>
</dbReference>
<feature type="signal peptide" evidence="6">
    <location>
        <begin position="1"/>
        <end position="20"/>
    </location>
</feature>
<sequence>MGHRRLFLLFLIVFLATTHAAGHCQAAAIAQQQGSMGVGSMMRTMVGSRPPICAGRCWWCGGRRCEAVQVPVTPQELSKGRRHGSISSASPGRRGASHSSVHPSSYYDHSNYKPLSWRCKCGEVIFNP</sequence>
<evidence type="ECO:0000313" key="9">
    <source>
        <dbReference type="Proteomes" id="UP000324897"/>
    </source>
</evidence>
<feature type="chain" id="PRO_5027138462" description="Epidermal patterning factor-like protein" evidence="6">
    <location>
        <begin position="21"/>
        <end position="128"/>
    </location>
</feature>
<gene>
    <name evidence="8" type="ORF">EJB05_00066</name>
</gene>
<proteinExistence type="inferred from homology"/>
<organism evidence="8 9">
    <name type="scientific">Eragrostis curvula</name>
    <name type="common">weeping love grass</name>
    <dbReference type="NCBI Taxonomy" id="38414"/>
    <lineage>
        <taxon>Eukaryota</taxon>
        <taxon>Viridiplantae</taxon>
        <taxon>Streptophyta</taxon>
        <taxon>Embryophyta</taxon>
        <taxon>Tracheophyta</taxon>
        <taxon>Spermatophyta</taxon>
        <taxon>Magnoliopsida</taxon>
        <taxon>Liliopsida</taxon>
        <taxon>Poales</taxon>
        <taxon>Poaceae</taxon>
        <taxon>PACMAD clade</taxon>
        <taxon>Chloridoideae</taxon>
        <taxon>Eragrostideae</taxon>
        <taxon>Eragrostidinae</taxon>
        <taxon>Eragrostis</taxon>
    </lineage>
</organism>
<name>A0A5J9WL22_9POAL</name>
<evidence type="ECO:0000256" key="7">
    <source>
        <dbReference type="SAM" id="MobiDB-lite"/>
    </source>
</evidence>
<feature type="non-terminal residue" evidence="8">
    <location>
        <position position="1"/>
    </location>
</feature>
<dbReference type="AlphaFoldDB" id="A0A5J9WL22"/>
<evidence type="ECO:0000313" key="8">
    <source>
        <dbReference type="EMBL" id="TVU48791.1"/>
    </source>
</evidence>
<dbReference type="EMBL" id="RWGY01000002">
    <property type="protein sequence ID" value="TVU48791.1"/>
    <property type="molecule type" value="Genomic_DNA"/>
</dbReference>
<protein>
    <recommendedName>
        <fullName evidence="6">Epidermal patterning factor-like protein</fullName>
    </recommendedName>
</protein>
<comment type="function">
    <text evidence="6">Controls stomatal patterning.</text>
</comment>
<reference evidence="8 9" key="1">
    <citation type="journal article" date="2019" name="Sci. Rep.">
        <title>A high-quality genome of Eragrostis curvula grass provides insights into Poaceae evolution and supports new strategies to enhance forage quality.</title>
        <authorList>
            <person name="Carballo J."/>
            <person name="Santos B.A.C.M."/>
            <person name="Zappacosta D."/>
            <person name="Garbus I."/>
            <person name="Selva J.P."/>
            <person name="Gallo C.A."/>
            <person name="Diaz A."/>
            <person name="Albertini E."/>
            <person name="Caccamo M."/>
            <person name="Echenique V."/>
        </authorList>
    </citation>
    <scope>NUCLEOTIDE SEQUENCE [LARGE SCALE GENOMIC DNA]</scope>
    <source>
        <strain evidence="9">cv. Victoria</strain>
        <tissue evidence="8">Leaf</tissue>
    </source>
</reference>
<dbReference type="InterPro" id="IPR039455">
    <property type="entry name" value="EPFL"/>
</dbReference>
<keyword evidence="5" id="KW-1015">Disulfide bond</keyword>
<keyword evidence="4 6" id="KW-0732">Signal</keyword>
<comment type="subcellular location">
    <subcellularLocation>
        <location evidence="1 6">Secreted</location>
    </subcellularLocation>
</comment>
<evidence type="ECO:0000256" key="4">
    <source>
        <dbReference type="ARBA" id="ARBA00022729"/>
    </source>
</evidence>
<keyword evidence="3 6" id="KW-0964">Secreted</keyword>
<dbReference type="Gramene" id="TVU48791">
    <property type="protein sequence ID" value="TVU48791"/>
    <property type="gene ID" value="EJB05_00066"/>
</dbReference>
<comment type="caution">
    <text evidence="8">The sequence shown here is derived from an EMBL/GenBank/DDBJ whole genome shotgun (WGS) entry which is preliminary data.</text>
</comment>
<dbReference type="GO" id="GO:0005576">
    <property type="term" value="C:extracellular region"/>
    <property type="evidence" value="ECO:0007669"/>
    <property type="project" value="UniProtKB-SubCell"/>
</dbReference>
<dbReference type="GO" id="GO:0010052">
    <property type="term" value="P:guard cell differentiation"/>
    <property type="evidence" value="ECO:0007669"/>
    <property type="project" value="UniProtKB-UniRule"/>
</dbReference>
<evidence type="ECO:0000256" key="3">
    <source>
        <dbReference type="ARBA" id="ARBA00022525"/>
    </source>
</evidence>
<dbReference type="PANTHER" id="PTHR33109">
    <property type="entry name" value="EPIDERMAL PATTERNING FACTOR-LIKE PROTEIN 4"/>
    <property type="match status" value="1"/>
</dbReference>